<evidence type="ECO:0000256" key="7">
    <source>
        <dbReference type="ARBA" id="ARBA00023242"/>
    </source>
</evidence>
<dbReference type="SMART" id="SM00717">
    <property type="entry name" value="SANT"/>
    <property type="match status" value="1"/>
</dbReference>
<feature type="domain" description="Myb-like" evidence="8">
    <location>
        <begin position="59"/>
        <end position="111"/>
    </location>
</feature>
<reference evidence="11" key="1">
    <citation type="journal article" date="2013" name="Nature">
        <title>Draft genome of the wheat A-genome progenitor Triticum urartu.</title>
        <authorList>
            <person name="Ling H.Q."/>
            <person name="Zhao S."/>
            <person name="Liu D."/>
            <person name="Wang J."/>
            <person name="Sun H."/>
            <person name="Zhang C."/>
            <person name="Fan H."/>
            <person name="Li D."/>
            <person name="Dong L."/>
            <person name="Tao Y."/>
            <person name="Gao C."/>
            <person name="Wu H."/>
            <person name="Li Y."/>
            <person name="Cui Y."/>
            <person name="Guo X."/>
            <person name="Zheng S."/>
            <person name="Wang B."/>
            <person name="Yu K."/>
            <person name="Liang Q."/>
            <person name="Yang W."/>
            <person name="Lou X."/>
            <person name="Chen J."/>
            <person name="Feng M."/>
            <person name="Jian J."/>
            <person name="Zhang X."/>
            <person name="Luo G."/>
            <person name="Jiang Y."/>
            <person name="Liu J."/>
            <person name="Wang Z."/>
            <person name="Sha Y."/>
            <person name="Zhang B."/>
            <person name="Wu H."/>
            <person name="Tang D."/>
            <person name="Shen Q."/>
            <person name="Xue P."/>
            <person name="Zou S."/>
            <person name="Wang X."/>
            <person name="Liu X."/>
            <person name="Wang F."/>
            <person name="Yang Y."/>
            <person name="An X."/>
            <person name="Dong Z."/>
            <person name="Zhang K."/>
            <person name="Zhang X."/>
            <person name="Luo M.C."/>
            <person name="Dvorak J."/>
            <person name="Tong Y."/>
            <person name="Wang J."/>
            <person name="Yang H."/>
            <person name="Li Z."/>
            <person name="Wang D."/>
            <person name="Zhang A."/>
            <person name="Wang J."/>
        </authorList>
    </citation>
    <scope>NUCLEOTIDE SEQUENCE</scope>
    <source>
        <strain evidence="11">cv. G1812</strain>
    </source>
</reference>
<evidence type="ECO:0000256" key="5">
    <source>
        <dbReference type="ARBA" id="ARBA00023159"/>
    </source>
</evidence>
<reference evidence="10" key="3">
    <citation type="submission" date="2022-06" db="UniProtKB">
        <authorList>
            <consortium name="EnsemblPlants"/>
        </authorList>
    </citation>
    <scope>IDENTIFICATION</scope>
</reference>
<keyword evidence="2" id="KW-0677">Repeat</keyword>
<dbReference type="PROSITE" id="PS50090">
    <property type="entry name" value="MYB_LIKE"/>
    <property type="match status" value="1"/>
</dbReference>
<evidence type="ECO:0000313" key="10">
    <source>
        <dbReference type="EnsemblPlants" id="TuG1812G0600002647.01.T02"/>
    </source>
</evidence>
<proteinExistence type="predicted"/>
<keyword evidence="5" id="KW-0010">Activator</keyword>
<dbReference type="InterPro" id="IPR051953">
    <property type="entry name" value="Plant_SW-associated_TFs"/>
</dbReference>
<organism evidence="10 11">
    <name type="scientific">Triticum urartu</name>
    <name type="common">Red wild einkorn</name>
    <name type="synonym">Crithodium urartu</name>
    <dbReference type="NCBI Taxonomy" id="4572"/>
    <lineage>
        <taxon>Eukaryota</taxon>
        <taxon>Viridiplantae</taxon>
        <taxon>Streptophyta</taxon>
        <taxon>Embryophyta</taxon>
        <taxon>Tracheophyta</taxon>
        <taxon>Spermatophyta</taxon>
        <taxon>Magnoliopsida</taxon>
        <taxon>Liliopsida</taxon>
        <taxon>Poales</taxon>
        <taxon>Poaceae</taxon>
        <taxon>BOP clade</taxon>
        <taxon>Pooideae</taxon>
        <taxon>Triticodae</taxon>
        <taxon>Triticeae</taxon>
        <taxon>Triticinae</taxon>
        <taxon>Triticum</taxon>
    </lineage>
</organism>
<evidence type="ECO:0000256" key="4">
    <source>
        <dbReference type="ARBA" id="ARBA00023125"/>
    </source>
</evidence>
<evidence type="ECO:0000259" key="9">
    <source>
        <dbReference type="PROSITE" id="PS51294"/>
    </source>
</evidence>
<dbReference type="PANTHER" id="PTHR47997:SF11">
    <property type="entry name" value="TRANSCRIPTION FACTOR LAF1"/>
    <property type="match status" value="1"/>
</dbReference>
<dbReference type="Gene3D" id="1.10.10.60">
    <property type="entry name" value="Homeodomain-like"/>
    <property type="match status" value="1"/>
</dbReference>
<comment type="subcellular location">
    <subcellularLocation>
        <location evidence="1">Nucleus</location>
    </subcellularLocation>
</comment>
<dbReference type="Gramene" id="TuG1812G0600002647.01.T02">
    <property type="protein sequence ID" value="TuG1812G0600002647.01.T02"/>
    <property type="gene ID" value="TuG1812G0600002647.01"/>
</dbReference>
<feature type="domain" description="HTH myb-type" evidence="9">
    <location>
        <begin position="59"/>
        <end position="115"/>
    </location>
</feature>
<dbReference type="GO" id="GO:0005634">
    <property type="term" value="C:nucleus"/>
    <property type="evidence" value="ECO:0007669"/>
    <property type="project" value="UniProtKB-SubCell"/>
</dbReference>
<keyword evidence="6" id="KW-0804">Transcription</keyword>
<dbReference type="EnsemblPlants" id="TuG1812G0600002647.01.T02">
    <property type="protein sequence ID" value="TuG1812G0600002647.01.T02"/>
    <property type="gene ID" value="TuG1812G0600002647.01"/>
</dbReference>
<evidence type="ECO:0000256" key="6">
    <source>
        <dbReference type="ARBA" id="ARBA00023163"/>
    </source>
</evidence>
<dbReference type="FunFam" id="1.10.10.60:FF:000077">
    <property type="entry name" value="MYB transcription factor"/>
    <property type="match status" value="1"/>
</dbReference>
<evidence type="ECO:0000256" key="1">
    <source>
        <dbReference type="ARBA" id="ARBA00004123"/>
    </source>
</evidence>
<accession>A0A8R7QSS3</accession>
<evidence type="ECO:0000256" key="2">
    <source>
        <dbReference type="ARBA" id="ARBA00022737"/>
    </source>
</evidence>
<keyword evidence="3" id="KW-0805">Transcription regulation</keyword>
<keyword evidence="4" id="KW-0238">DNA-binding</keyword>
<evidence type="ECO:0000259" key="8">
    <source>
        <dbReference type="PROSITE" id="PS50090"/>
    </source>
</evidence>
<dbReference type="SUPFAM" id="SSF46689">
    <property type="entry name" value="Homeodomain-like"/>
    <property type="match status" value="1"/>
</dbReference>
<dbReference type="PROSITE" id="PS51294">
    <property type="entry name" value="HTH_MYB"/>
    <property type="match status" value="1"/>
</dbReference>
<gene>
    <name evidence="10" type="primary">LOC125513845</name>
</gene>
<sequence length="138" mass="15233">NARTLSSISIPRLEPEASAAAAAASCRPTSPRFRAALRRSSACKQASKAMGCKACDKPRPSYRKGLWSPEEDQKLRDYILRHGHGCWSALPAKAGLQRNGKSCRLRWINYLRPGLKHGMFSPEEEETVMSLHAALGNK</sequence>
<dbReference type="InterPro" id="IPR009057">
    <property type="entry name" value="Homeodomain-like_sf"/>
</dbReference>
<dbReference type="Pfam" id="PF00249">
    <property type="entry name" value="Myb_DNA-binding"/>
    <property type="match status" value="1"/>
</dbReference>
<dbReference type="GO" id="GO:0003677">
    <property type="term" value="F:DNA binding"/>
    <property type="evidence" value="ECO:0007669"/>
    <property type="project" value="UniProtKB-KW"/>
</dbReference>
<dbReference type="PANTHER" id="PTHR47997">
    <property type="entry name" value="MYB DOMAIN PROTEIN 55"/>
    <property type="match status" value="1"/>
</dbReference>
<evidence type="ECO:0000256" key="3">
    <source>
        <dbReference type="ARBA" id="ARBA00023015"/>
    </source>
</evidence>
<name>A0A8R7QSS3_TRIUA</name>
<reference evidence="10" key="2">
    <citation type="submission" date="2018-03" db="EMBL/GenBank/DDBJ databases">
        <title>The Triticum urartu genome reveals the dynamic nature of wheat genome evolution.</title>
        <authorList>
            <person name="Ling H."/>
            <person name="Ma B."/>
            <person name="Shi X."/>
            <person name="Liu H."/>
            <person name="Dong L."/>
            <person name="Sun H."/>
            <person name="Cao Y."/>
            <person name="Gao Q."/>
            <person name="Zheng S."/>
            <person name="Li Y."/>
            <person name="Yu Y."/>
            <person name="Du H."/>
            <person name="Qi M."/>
            <person name="Li Y."/>
            <person name="Yu H."/>
            <person name="Cui Y."/>
            <person name="Wang N."/>
            <person name="Chen C."/>
            <person name="Wu H."/>
            <person name="Zhao Y."/>
            <person name="Zhang J."/>
            <person name="Li Y."/>
            <person name="Zhou W."/>
            <person name="Zhang B."/>
            <person name="Hu W."/>
            <person name="Eijk M."/>
            <person name="Tang J."/>
            <person name="Witsenboer H."/>
            <person name="Zhao S."/>
            <person name="Li Z."/>
            <person name="Zhang A."/>
            <person name="Wang D."/>
            <person name="Liang C."/>
        </authorList>
    </citation>
    <scope>NUCLEOTIDE SEQUENCE [LARGE SCALE GENOMIC DNA]</scope>
    <source>
        <strain evidence="10">cv. G1812</strain>
    </source>
</reference>
<evidence type="ECO:0000313" key="11">
    <source>
        <dbReference type="Proteomes" id="UP000015106"/>
    </source>
</evidence>
<keyword evidence="11" id="KW-1185">Reference proteome</keyword>
<protein>
    <submittedName>
        <fullName evidence="10">Uncharacterized protein</fullName>
    </submittedName>
</protein>
<dbReference type="GO" id="GO:0045893">
    <property type="term" value="P:positive regulation of DNA-templated transcription"/>
    <property type="evidence" value="ECO:0007669"/>
    <property type="project" value="UniProtKB-ARBA"/>
</dbReference>
<dbReference type="InterPro" id="IPR017930">
    <property type="entry name" value="Myb_dom"/>
</dbReference>
<dbReference type="Proteomes" id="UP000015106">
    <property type="component" value="Chromosome 6"/>
</dbReference>
<dbReference type="InterPro" id="IPR001005">
    <property type="entry name" value="SANT/Myb"/>
</dbReference>
<dbReference type="CDD" id="cd00167">
    <property type="entry name" value="SANT"/>
    <property type="match status" value="1"/>
</dbReference>
<dbReference type="AlphaFoldDB" id="A0A8R7QSS3"/>
<keyword evidence="7" id="KW-0539">Nucleus</keyword>